<comment type="caution">
    <text evidence="10">The sequence shown here is derived from an EMBL/GenBank/DDBJ whole genome shotgun (WGS) entry which is preliminary data.</text>
</comment>
<dbReference type="InterPro" id="IPR050352">
    <property type="entry name" value="ABCG_transporters"/>
</dbReference>
<gene>
    <name evidence="10" type="primary">AB7G</name>
    <name evidence="10" type="ORF">ECANGB1_2072</name>
</gene>
<dbReference type="Pfam" id="PF19055">
    <property type="entry name" value="ABC2_membrane_7"/>
    <property type="match status" value="1"/>
</dbReference>
<dbReference type="InterPro" id="IPR027417">
    <property type="entry name" value="P-loop_NTPase"/>
</dbReference>
<dbReference type="SUPFAM" id="SSF52540">
    <property type="entry name" value="P-loop containing nucleoside triphosphate hydrolases"/>
    <property type="match status" value="1"/>
</dbReference>
<dbReference type="InterPro" id="IPR043926">
    <property type="entry name" value="ABCG_dom"/>
</dbReference>
<keyword evidence="11" id="KW-1185">Reference proteome</keyword>
<name>A0A1Y1S8V2_9MICR</name>
<evidence type="ECO:0000256" key="7">
    <source>
        <dbReference type="ARBA" id="ARBA00023136"/>
    </source>
</evidence>
<dbReference type="EMBL" id="LWDP01000007">
    <property type="protein sequence ID" value="ORD94894.1"/>
    <property type="molecule type" value="Genomic_DNA"/>
</dbReference>
<dbReference type="GO" id="GO:0016020">
    <property type="term" value="C:membrane"/>
    <property type="evidence" value="ECO:0007669"/>
    <property type="project" value="UniProtKB-SubCell"/>
</dbReference>
<dbReference type="CDD" id="cd03213">
    <property type="entry name" value="ABCG_EPDR"/>
    <property type="match status" value="1"/>
</dbReference>
<dbReference type="Pfam" id="PF00005">
    <property type="entry name" value="ABC_tran"/>
    <property type="match status" value="1"/>
</dbReference>
<dbReference type="InterPro" id="IPR003593">
    <property type="entry name" value="AAA+_ATPase"/>
</dbReference>
<accession>A0A1Y1S8V2</accession>
<dbReference type="Proteomes" id="UP000192639">
    <property type="component" value="Unassembled WGS sequence"/>
</dbReference>
<feature type="transmembrane region" description="Helical" evidence="8">
    <location>
        <begin position="372"/>
        <end position="393"/>
    </location>
</feature>
<dbReference type="SMART" id="SM00382">
    <property type="entry name" value="AAA"/>
    <property type="match status" value="1"/>
</dbReference>
<evidence type="ECO:0000259" key="9">
    <source>
        <dbReference type="PROSITE" id="PS50893"/>
    </source>
</evidence>
<organism evidence="10 11">
    <name type="scientific">Enterospora canceri</name>
    <dbReference type="NCBI Taxonomy" id="1081671"/>
    <lineage>
        <taxon>Eukaryota</taxon>
        <taxon>Fungi</taxon>
        <taxon>Fungi incertae sedis</taxon>
        <taxon>Microsporidia</taxon>
        <taxon>Enterocytozoonidae</taxon>
        <taxon>Enterospora</taxon>
    </lineage>
</organism>
<keyword evidence="5" id="KW-0067">ATP-binding</keyword>
<keyword evidence="4" id="KW-0547">Nucleotide-binding</keyword>
<dbReference type="AlphaFoldDB" id="A0A1Y1S8V2"/>
<dbReference type="PANTHER" id="PTHR48041">
    <property type="entry name" value="ABC TRANSPORTER G FAMILY MEMBER 28"/>
    <property type="match status" value="1"/>
</dbReference>
<dbReference type="PANTHER" id="PTHR48041:SF139">
    <property type="entry name" value="PROTEIN SCARLET"/>
    <property type="match status" value="1"/>
</dbReference>
<dbReference type="OrthoDB" id="2196280at2759"/>
<evidence type="ECO:0000256" key="8">
    <source>
        <dbReference type="SAM" id="Phobius"/>
    </source>
</evidence>
<evidence type="ECO:0000256" key="6">
    <source>
        <dbReference type="ARBA" id="ARBA00022989"/>
    </source>
</evidence>
<keyword evidence="3 8" id="KW-0812">Transmembrane</keyword>
<feature type="transmembrane region" description="Helical" evidence="8">
    <location>
        <begin position="563"/>
        <end position="585"/>
    </location>
</feature>
<feature type="transmembrane region" description="Helical" evidence="8">
    <location>
        <begin position="450"/>
        <end position="471"/>
    </location>
</feature>
<feature type="transmembrane region" description="Helical" evidence="8">
    <location>
        <begin position="483"/>
        <end position="502"/>
    </location>
</feature>
<dbReference type="InterPro" id="IPR003439">
    <property type="entry name" value="ABC_transporter-like_ATP-bd"/>
</dbReference>
<evidence type="ECO:0000313" key="10">
    <source>
        <dbReference type="EMBL" id="ORD94894.1"/>
    </source>
</evidence>
<evidence type="ECO:0000313" key="11">
    <source>
        <dbReference type="Proteomes" id="UP000192639"/>
    </source>
</evidence>
<protein>
    <submittedName>
        <fullName evidence="10">AB7G</fullName>
    </submittedName>
</protein>
<dbReference type="PROSITE" id="PS50893">
    <property type="entry name" value="ABC_TRANSPORTER_2"/>
    <property type="match status" value="1"/>
</dbReference>
<dbReference type="InterPro" id="IPR013525">
    <property type="entry name" value="ABC2_TM"/>
</dbReference>
<dbReference type="VEuPathDB" id="MicrosporidiaDB:ECANGB1_2072"/>
<dbReference type="Gene3D" id="3.40.50.300">
    <property type="entry name" value="P-loop containing nucleotide triphosphate hydrolases"/>
    <property type="match status" value="1"/>
</dbReference>
<dbReference type="GO" id="GO:0016887">
    <property type="term" value="F:ATP hydrolysis activity"/>
    <property type="evidence" value="ECO:0007669"/>
    <property type="project" value="InterPro"/>
</dbReference>
<keyword evidence="6 8" id="KW-1133">Transmembrane helix</keyword>
<proteinExistence type="predicted"/>
<dbReference type="Pfam" id="PF01061">
    <property type="entry name" value="ABC2_membrane"/>
    <property type="match status" value="1"/>
</dbReference>
<sequence>MELSSFFTEEDSSNTKQAELIWKNITLKTEKKKVLLNGVDGKIEPGTMVALMGSSGAGKTTLLNSLTGRIPSNLNLTGEILVNGRPRTNESWSNTSAYVSQTFYAYENQTVKETLQFVSRIKKSKEKSPDYDEDAFIRNLLSVLRLQNVQESYVGKLSGGERIRLSVGLELIGNPSLLFLDEPLSGLDSTNATKILEFLHGLAKAGKTLIVTIHQPSYKMIQFFDKIYLMAQGGLVFDGTCCDCIDFFAENGYPLPHHTNPTDHFLDTTAVDPEEEAESRRRIDSLKEAWIRRSKSYEITTDAPLGVVSDQNGCLRRPVFVDILRRNLVDIRRNTPYLKTKTLQRVVISALLSVTYWFVGKKSPVSVYSFRGILTFLVMNELFGICGPIFNIFKQEQRVILRERQSGFYSGYTVYLARFVSEMTVLLLLEIPYLTAVYVFTGFFDSFPRYIVFMLILVCEIMFGVSLGLTVSIVAPTANTAQALGATLSILFILYSAAFISPGDLPGWISWLIYLSPVHYAFRAAVQTQSQGKKFTFEESNSPVISSDELVTSFGLDGLNTPICIMMMIVFTTLMGVLGSVTLHYQTRNKIVS</sequence>
<keyword evidence="2" id="KW-0813">Transport</keyword>
<dbReference type="GO" id="GO:0005524">
    <property type="term" value="F:ATP binding"/>
    <property type="evidence" value="ECO:0007669"/>
    <property type="project" value="UniProtKB-KW"/>
</dbReference>
<evidence type="ECO:0000256" key="1">
    <source>
        <dbReference type="ARBA" id="ARBA00004141"/>
    </source>
</evidence>
<evidence type="ECO:0000256" key="3">
    <source>
        <dbReference type="ARBA" id="ARBA00022692"/>
    </source>
</evidence>
<reference evidence="10 11" key="1">
    <citation type="journal article" date="2017" name="Environ. Microbiol.">
        <title>Decay of the glycolytic pathway and adaptation to intranuclear parasitism within Enterocytozoonidae microsporidia.</title>
        <authorList>
            <person name="Wiredu Boakye D."/>
            <person name="Jaroenlak P."/>
            <person name="Prachumwat A."/>
            <person name="Williams T.A."/>
            <person name="Bateman K.S."/>
            <person name="Itsathitphaisarn O."/>
            <person name="Sritunyalucksana K."/>
            <person name="Paszkiewicz K.H."/>
            <person name="Moore K.A."/>
            <person name="Stentiford G.D."/>
            <person name="Williams B.A."/>
        </authorList>
    </citation>
    <scope>NUCLEOTIDE SEQUENCE [LARGE SCALE GENOMIC DNA]</scope>
    <source>
        <strain evidence="10 11">GB1</strain>
    </source>
</reference>
<dbReference type="GO" id="GO:0140359">
    <property type="term" value="F:ABC-type transporter activity"/>
    <property type="evidence" value="ECO:0007669"/>
    <property type="project" value="InterPro"/>
</dbReference>
<evidence type="ECO:0000256" key="5">
    <source>
        <dbReference type="ARBA" id="ARBA00022840"/>
    </source>
</evidence>
<evidence type="ECO:0000256" key="4">
    <source>
        <dbReference type="ARBA" id="ARBA00022741"/>
    </source>
</evidence>
<evidence type="ECO:0000256" key="2">
    <source>
        <dbReference type="ARBA" id="ARBA00022448"/>
    </source>
</evidence>
<keyword evidence="7 8" id="KW-0472">Membrane</keyword>
<feature type="transmembrane region" description="Helical" evidence="8">
    <location>
        <begin position="425"/>
        <end position="444"/>
    </location>
</feature>
<feature type="domain" description="ABC transporter" evidence="9">
    <location>
        <begin position="20"/>
        <end position="257"/>
    </location>
</feature>
<comment type="subcellular location">
    <subcellularLocation>
        <location evidence="1">Membrane</location>
        <topology evidence="1">Multi-pass membrane protein</topology>
    </subcellularLocation>
</comment>